<feature type="domain" description="IrrE N-terminal-like" evidence="1">
    <location>
        <begin position="9"/>
        <end position="80"/>
    </location>
</feature>
<comment type="caution">
    <text evidence="2">The sequence shown here is derived from an EMBL/GenBank/DDBJ whole genome shotgun (WGS) entry which is preliminary data.</text>
</comment>
<dbReference type="EMBL" id="DYXB01000106">
    <property type="protein sequence ID" value="HJF10511.1"/>
    <property type="molecule type" value="Genomic_DNA"/>
</dbReference>
<gene>
    <name evidence="2" type="ORF">K8V23_07000</name>
</gene>
<evidence type="ECO:0000259" key="1">
    <source>
        <dbReference type="Pfam" id="PF06114"/>
    </source>
</evidence>
<proteinExistence type="predicted"/>
<accession>A0A921K5N8</accession>
<dbReference type="Proteomes" id="UP000784793">
    <property type="component" value="Unassembled WGS sequence"/>
</dbReference>
<evidence type="ECO:0000313" key="2">
    <source>
        <dbReference type="EMBL" id="HJF10511.1"/>
    </source>
</evidence>
<organism evidence="2 3">
    <name type="scientific">Lactobacillus crispatus</name>
    <dbReference type="NCBI Taxonomy" id="47770"/>
    <lineage>
        <taxon>Bacteria</taxon>
        <taxon>Bacillati</taxon>
        <taxon>Bacillota</taxon>
        <taxon>Bacilli</taxon>
        <taxon>Lactobacillales</taxon>
        <taxon>Lactobacillaceae</taxon>
        <taxon>Lactobacillus</taxon>
    </lineage>
</organism>
<dbReference type="InterPro" id="IPR010359">
    <property type="entry name" value="IrrE_HExxH"/>
</dbReference>
<name>A0A921K5N8_9LACO</name>
<reference evidence="2" key="1">
    <citation type="journal article" date="2021" name="PeerJ">
        <title>Extensive microbial diversity within the chicken gut microbiome revealed by metagenomics and culture.</title>
        <authorList>
            <person name="Gilroy R."/>
            <person name="Ravi A."/>
            <person name="Getino M."/>
            <person name="Pursley I."/>
            <person name="Horton D.L."/>
            <person name="Alikhan N.F."/>
            <person name="Baker D."/>
            <person name="Gharbi K."/>
            <person name="Hall N."/>
            <person name="Watson M."/>
            <person name="Adriaenssens E.M."/>
            <person name="Foster-Nyarko E."/>
            <person name="Jarju S."/>
            <person name="Secka A."/>
            <person name="Antonio M."/>
            <person name="Oren A."/>
            <person name="Chaudhuri R.R."/>
            <person name="La Ragione R."/>
            <person name="Hildebrand F."/>
            <person name="Pallen M.J."/>
        </authorList>
    </citation>
    <scope>NUCLEOTIDE SEQUENCE</scope>
    <source>
        <strain evidence="2">CHK194-22301</strain>
    </source>
</reference>
<dbReference type="Pfam" id="PF06114">
    <property type="entry name" value="Peptidase_M78"/>
    <property type="match status" value="1"/>
</dbReference>
<dbReference type="AlphaFoldDB" id="A0A921K5N8"/>
<evidence type="ECO:0000313" key="3">
    <source>
        <dbReference type="Proteomes" id="UP000784793"/>
    </source>
</evidence>
<sequence>VQWAGVLSEYTPPACRIDTRIVCMNMNWHRQAELPFQLAHELSHIINGDPGDVCFYNATFTGKQSIEYRANVGAVKLLVPFYCQETNRENINLCNFEHAYQIPGYLSGVVREQVKEYYVGK</sequence>
<feature type="non-terminal residue" evidence="2">
    <location>
        <position position="1"/>
    </location>
</feature>
<reference evidence="2" key="2">
    <citation type="submission" date="2021-09" db="EMBL/GenBank/DDBJ databases">
        <authorList>
            <person name="Gilroy R."/>
        </authorList>
    </citation>
    <scope>NUCLEOTIDE SEQUENCE</scope>
    <source>
        <strain evidence="2">CHK194-22301</strain>
    </source>
</reference>
<protein>
    <submittedName>
        <fullName evidence="2">ImmA/IrrE family metallo-endopeptidase</fullName>
    </submittedName>
</protein>